<name>I9N251_RHILT</name>
<organism evidence="1 2">
    <name type="scientific">Rhizobium leguminosarum bv. trifolii WSM597</name>
    <dbReference type="NCBI Taxonomy" id="754764"/>
    <lineage>
        <taxon>Bacteria</taxon>
        <taxon>Pseudomonadati</taxon>
        <taxon>Pseudomonadota</taxon>
        <taxon>Alphaproteobacteria</taxon>
        <taxon>Hyphomicrobiales</taxon>
        <taxon>Rhizobiaceae</taxon>
        <taxon>Rhizobium/Agrobacterium group</taxon>
        <taxon>Rhizobium</taxon>
    </lineage>
</organism>
<accession>I9N251</accession>
<proteinExistence type="predicted"/>
<dbReference type="Proteomes" id="UP000005092">
    <property type="component" value="Unassembled WGS sequence"/>
</dbReference>
<gene>
    <name evidence="1" type="ORF">Rleg9DRAFT_0717</name>
</gene>
<dbReference type="AlphaFoldDB" id="I9N251"/>
<protein>
    <submittedName>
        <fullName evidence="1">Uncharacterized protein</fullName>
    </submittedName>
</protein>
<evidence type="ECO:0000313" key="2">
    <source>
        <dbReference type="Proteomes" id="UP000005092"/>
    </source>
</evidence>
<sequence>MFRRQLVRAARNFGARYDYEAYSRQPICPAKWGHSILTESEQ</sequence>
<reference evidence="1 2" key="1">
    <citation type="submission" date="2012-02" db="EMBL/GenBank/DDBJ databases">
        <title>Improved High-Quality Draft Sequence of Rhizobium leguminosarum bv. trifolii WSM597.</title>
        <authorList>
            <consortium name="US DOE Joint Genome Institute"/>
            <person name="Lucas S."/>
            <person name="Han J."/>
            <person name="Lapidus A."/>
            <person name="Cheng J.-F."/>
            <person name="Goodwin L."/>
            <person name="Pitluck S."/>
            <person name="Peters L."/>
            <person name="Ovchinnikova G."/>
            <person name="Held B."/>
            <person name="Detter J.C."/>
            <person name="Han C."/>
            <person name="Tapia R."/>
            <person name="Land M."/>
            <person name="Hauser L."/>
            <person name="Kyrpides N."/>
            <person name="Ivanova N."/>
            <person name="Pagani I."/>
            <person name="Brau L."/>
            <person name="Yates R."/>
            <person name="O'Hara G."/>
            <person name="Rui T."/>
            <person name="Howieson J."/>
            <person name="Reeve W."/>
            <person name="Woyke T."/>
        </authorList>
    </citation>
    <scope>NUCLEOTIDE SEQUENCE [LARGE SCALE GENOMIC DNA]</scope>
    <source>
        <strain evidence="1 2">WSM597</strain>
    </source>
</reference>
<dbReference type="EMBL" id="JH719382">
    <property type="protein sequence ID" value="EJB01944.1"/>
    <property type="molecule type" value="Genomic_DNA"/>
</dbReference>
<dbReference type="HOGENOM" id="CLU_3256871_0_0_5"/>
<evidence type="ECO:0000313" key="1">
    <source>
        <dbReference type="EMBL" id="EJB01944.1"/>
    </source>
</evidence>